<evidence type="ECO:0000313" key="2">
    <source>
        <dbReference type="EMBL" id="EKD25034.1"/>
    </source>
</evidence>
<evidence type="ECO:0000256" key="1">
    <source>
        <dbReference type="SAM" id="Phobius"/>
    </source>
</evidence>
<comment type="caution">
    <text evidence="2">The sequence shown here is derived from an EMBL/GenBank/DDBJ whole genome shotgun (WGS) entry which is preliminary data.</text>
</comment>
<keyword evidence="1" id="KW-0472">Membrane</keyword>
<protein>
    <recommendedName>
        <fullName evidence="3">DUF2062 domain-containing protein</fullName>
    </recommendedName>
</protein>
<dbReference type="EMBL" id="AMFJ01036137">
    <property type="protein sequence ID" value="EKD25034.1"/>
    <property type="molecule type" value="Genomic_DNA"/>
</dbReference>
<evidence type="ECO:0008006" key="3">
    <source>
        <dbReference type="Google" id="ProtNLM"/>
    </source>
</evidence>
<organism evidence="2">
    <name type="scientific">uncultured bacterium</name>
    <name type="common">gcode 4</name>
    <dbReference type="NCBI Taxonomy" id="1234023"/>
    <lineage>
        <taxon>Bacteria</taxon>
        <taxon>environmental samples</taxon>
    </lineage>
</organism>
<feature type="transmembrane region" description="Helical" evidence="1">
    <location>
        <begin position="60"/>
        <end position="81"/>
    </location>
</feature>
<keyword evidence="1" id="KW-1133">Transmembrane helix</keyword>
<accession>K1YI44</accession>
<proteinExistence type="predicted"/>
<gene>
    <name evidence="2" type="ORF">ACD_80C00130G0005</name>
</gene>
<sequence length="105" mass="12109">MLNRFKAGLVFGCFVSFIHLVWAVAIAITPTGMQKFIDWIFWLHFLQPVYVITQATRGKGILLIIMTFVIWYIMGVVFACLRNKFLGDKKIKIIVQSKVKAKTKK</sequence>
<reference evidence="2" key="1">
    <citation type="journal article" date="2012" name="Science">
        <title>Fermentation, hydrogen, and sulfur metabolism in multiple uncultivated bacterial phyla.</title>
        <authorList>
            <person name="Wrighton K.C."/>
            <person name="Thomas B.C."/>
            <person name="Sharon I."/>
            <person name="Miller C.S."/>
            <person name="Castelle C.J."/>
            <person name="VerBerkmoes N.C."/>
            <person name="Wilkins M.J."/>
            <person name="Hettich R.L."/>
            <person name="Lipton M.S."/>
            <person name="Williams K.H."/>
            <person name="Long P.E."/>
            <person name="Banfield J.F."/>
        </authorList>
    </citation>
    <scope>NUCLEOTIDE SEQUENCE [LARGE SCALE GENOMIC DNA]</scope>
</reference>
<name>K1YI44_9BACT</name>
<dbReference type="AlphaFoldDB" id="K1YI44"/>
<keyword evidence="1" id="KW-0812">Transmembrane</keyword>